<dbReference type="EMBL" id="REGN01002476">
    <property type="protein sequence ID" value="RNA27896.1"/>
    <property type="molecule type" value="Genomic_DNA"/>
</dbReference>
<keyword evidence="1" id="KW-0732">Signal</keyword>
<protein>
    <submittedName>
        <fullName evidence="2">Uncharacterized protein</fullName>
    </submittedName>
</protein>
<dbReference type="Proteomes" id="UP000276133">
    <property type="component" value="Unassembled WGS sequence"/>
</dbReference>
<sequence length="68" mass="7911">MLFTFTSEFWLLVFAMLDLDFLLALGHDLQNIFKKLRFLSKGSPGTLDLNLFAVLKLGLKIHQKYNHK</sequence>
<gene>
    <name evidence="2" type="ORF">BpHYR1_030465</name>
</gene>
<evidence type="ECO:0000313" key="3">
    <source>
        <dbReference type="Proteomes" id="UP000276133"/>
    </source>
</evidence>
<evidence type="ECO:0000313" key="2">
    <source>
        <dbReference type="EMBL" id="RNA27896.1"/>
    </source>
</evidence>
<organism evidence="2 3">
    <name type="scientific">Brachionus plicatilis</name>
    <name type="common">Marine rotifer</name>
    <name type="synonym">Brachionus muelleri</name>
    <dbReference type="NCBI Taxonomy" id="10195"/>
    <lineage>
        <taxon>Eukaryota</taxon>
        <taxon>Metazoa</taxon>
        <taxon>Spiralia</taxon>
        <taxon>Gnathifera</taxon>
        <taxon>Rotifera</taxon>
        <taxon>Eurotatoria</taxon>
        <taxon>Monogononta</taxon>
        <taxon>Pseudotrocha</taxon>
        <taxon>Ploima</taxon>
        <taxon>Brachionidae</taxon>
        <taxon>Brachionus</taxon>
    </lineage>
</organism>
<comment type="caution">
    <text evidence="2">The sequence shown here is derived from an EMBL/GenBank/DDBJ whole genome shotgun (WGS) entry which is preliminary data.</text>
</comment>
<accession>A0A3M7RWL3</accession>
<name>A0A3M7RWL3_BRAPC</name>
<dbReference type="AlphaFoldDB" id="A0A3M7RWL3"/>
<reference evidence="2 3" key="1">
    <citation type="journal article" date="2018" name="Sci. Rep.">
        <title>Genomic signatures of local adaptation to the degree of environmental predictability in rotifers.</title>
        <authorList>
            <person name="Franch-Gras L."/>
            <person name="Hahn C."/>
            <person name="Garcia-Roger E.M."/>
            <person name="Carmona M.J."/>
            <person name="Serra M."/>
            <person name="Gomez A."/>
        </authorList>
    </citation>
    <scope>NUCLEOTIDE SEQUENCE [LARGE SCALE GENOMIC DNA]</scope>
    <source>
        <strain evidence="2">HYR1</strain>
    </source>
</reference>
<feature type="chain" id="PRO_5018019761" evidence="1">
    <location>
        <begin position="27"/>
        <end position="68"/>
    </location>
</feature>
<feature type="signal peptide" evidence="1">
    <location>
        <begin position="1"/>
        <end position="26"/>
    </location>
</feature>
<keyword evidence="3" id="KW-1185">Reference proteome</keyword>
<evidence type="ECO:0000256" key="1">
    <source>
        <dbReference type="SAM" id="SignalP"/>
    </source>
</evidence>
<proteinExistence type="predicted"/>